<evidence type="ECO:0000256" key="1">
    <source>
        <dbReference type="SAM" id="SignalP"/>
    </source>
</evidence>
<organism evidence="2 3">
    <name type="scientific">Maribacter flavus</name>
    <dbReference type="NCBI Taxonomy" id="1658664"/>
    <lineage>
        <taxon>Bacteria</taxon>
        <taxon>Pseudomonadati</taxon>
        <taxon>Bacteroidota</taxon>
        <taxon>Flavobacteriia</taxon>
        <taxon>Flavobacteriales</taxon>
        <taxon>Flavobacteriaceae</taxon>
        <taxon>Maribacter</taxon>
    </lineage>
</organism>
<evidence type="ECO:0008006" key="4">
    <source>
        <dbReference type="Google" id="ProtNLM"/>
    </source>
</evidence>
<keyword evidence="1" id="KW-0732">Signal</keyword>
<name>A0A5B2TU92_9FLAO</name>
<accession>A0A5B2TU92</accession>
<dbReference type="RefSeq" id="WP_154919661.1">
    <property type="nucleotide sequence ID" value="NZ_VUOE01000002.1"/>
</dbReference>
<reference evidence="2 3" key="1">
    <citation type="submission" date="2019-09" db="EMBL/GenBank/DDBJ databases">
        <authorList>
            <person name="Khan S.A."/>
            <person name="Jeon C.O."/>
            <person name="Chun B.H."/>
            <person name="Jeong S.E."/>
        </authorList>
    </citation>
    <scope>NUCLEOTIDE SEQUENCE [LARGE SCALE GENOMIC DNA]</scope>
    <source>
        <strain evidence="2 3">KCTC 42508</strain>
    </source>
</reference>
<evidence type="ECO:0000313" key="3">
    <source>
        <dbReference type="Proteomes" id="UP000323188"/>
    </source>
</evidence>
<evidence type="ECO:0000313" key="2">
    <source>
        <dbReference type="EMBL" id="KAA2217200.1"/>
    </source>
</evidence>
<protein>
    <recommendedName>
        <fullName evidence="4">GLPGLI family protein</fullName>
    </recommendedName>
</protein>
<comment type="caution">
    <text evidence="2">The sequence shown here is derived from an EMBL/GenBank/DDBJ whole genome shotgun (WGS) entry which is preliminary data.</text>
</comment>
<dbReference type="EMBL" id="VUOE01000002">
    <property type="protein sequence ID" value="KAA2217200.1"/>
    <property type="molecule type" value="Genomic_DNA"/>
</dbReference>
<sequence length="232" mass="26402">MKKLFTLLTLLLSVLGSAQTLTGKLVNPLKGMKQMDIEILPLGLDRSITIGKLKADGTLEFTFPPIESFLSDNEAQQMVVNELKYALYFNCLGQEESLYPEIMALQIEPITLWYKGRYSGVLFPVTSEAMIPWLEDEAYNNPEKGTFYKLIYVAQATTLNMQCTTTYQFSGDVVKSTYDYQLELEAGLNFIAYHIEEIYETDPKVTSFKPSKVTVKNIKEGLDGIQWFAKYF</sequence>
<feature type="signal peptide" evidence="1">
    <location>
        <begin position="1"/>
        <end position="18"/>
    </location>
</feature>
<feature type="chain" id="PRO_5022691234" description="GLPGLI family protein" evidence="1">
    <location>
        <begin position="19"/>
        <end position="232"/>
    </location>
</feature>
<dbReference type="AlphaFoldDB" id="A0A5B2TU92"/>
<proteinExistence type="predicted"/>
<gene>
    <name evidence="2" type="ORF">F0361_14660</name>
</gene>
<dbReference type="Proteomes" id="UP000323188">
    <property type="component" value="Unassembled WGS sequence"/>
</dbReference>